<dbReference type="InterPro" id="IPR011993">
    <property type="entry name" value="PH-like_dom_sf"/>
</dbReference>
<evidence type="ECO:0000259" key="7">
    <source>
        <dbReference type="PROSITE" id="PS51840"/>
    </source>
</evidence>
<keyword evidence="4" id="KW-0175">Coiled coil</keyword>
<keyword evidence="10" id="KW-1185">Reference proteome</keyword>
<dbReference type="InterPro" id="IPR019748">
    <property type="entry name" value="FERM_central"/>
</dbReference>
<feature type="region of interest" description="Disordered" evidence="5">
    <location>
        <begin position="1525"/>
        <end position="1593"/>
    </location>
</feature>
<feature type="region of interest" description="Disordered" evidence="5">
    <location>
        <begin position="979"/>
        <end position="1001"/>
    </location>
</feature>
<feature type="compositionally biased region" description="Polar residues" evidence="5">
    <location>
        <begin position="1303"/>
        <end position="1313"/>
    </location>
</feature>
<dbReference type="SMART" id="SM00033">
    <property type="entry name" value="CH"/>
    <property type="match status" value="1"/>
</dbReference>
<dbReference type="InterPro" id="IPR022735">
    <property type="entry name" value="bMERB_dom"/>
</dbReference>
<evidence type="ECO:0000256" key="3">
    <source>
        <dbReference type="ARBA" id="ARBA00022753"/>
    </source>
</evidence>
<feature type="compositionally biased region" description="Basic and acidic residues" evidence="5">
    <location>
        <begin position="1069"/>
        <end position="1079"/>
    </location>
</feature>
<gene>
    <name evidence="9" type="ORF">AMELA_G00149070</name>
</gene>
<organism evidence="9 10">
    <name type="scientific">Ameiurus melas</name>
    <name type="common">Black bullhead</name>
    <name type="synonym">Silurus melas</name>
    <dbReference type="NCBI Taxonomy" id="219545"/>
    <lineage>
        <taxon>Eukaryota</taxon>
        <taxon>Metazoa</taxon>
        <taxon>Chordata</taxon>
        <taxon>Craniata</taxon>
        <taxon>Vertebrata</taxon>
        <taxon>Euteleostomi</taxon>
        <taxon>Actinopterygii</taxon>
        <taxon>Neopterygii</taxon>
        <taxon>Teleostei</taxon>
        <taxon>Ostariophysi</taxon>
        <taxon>Siluriformes</taxon>
        <taxon>Ictaluridae</taxon>
        <taxon>Ameiurus</taxon>
    </lineage>
</organism>
<feature type="compositionally biased region" description="Basic and acidic residues" evidence="5">
    <location>
        <begin position="1989"/>
        <end position="2017"/>
    </location>
</feature>
<dbReference type="Pfam" id="PF00373">
    <property type="entry name" value="FERM_M"/>
    <property type="match status" value="1"/>
</dbReference>
<dbReference type="InterPro" id="IPR001715">
    <property type="entry name" value="CH_dom"/>
</dbReference>
<feature type="region of interest" description="Disordered" evidence="5">
    <location>
        <begin position="2179"/>
        <end position="2217"/>
    </location>
</feature>
<feature type="compositionally biased region" description="Pro residues" evidence="5">
    <location>
        <begin position="229"/>
        <end position="244"/>
    </location>
</feature>
<sequence length="2618" mass="289344">MSSVWKRLQRVGKKATRFQFVASYQELTVECTKKWQPDKLRVVWTRRNRRICSKLHSWQPGIKNPYRGMVVWPVPENVDITVTLFKDPHADEFEDKDWTFVIENETAKGQRKVLASVDVNLKKFASATVTQTDLMLKLKPLSVKVTEATLKLSLSCVFLKEGKATDEDMQSVASLMSVKPTDIGNLDDFNESDEDADKTSNVSTAASGAVVPSHPLLISVSNPTLQSRPPLPAPSNPSLRPPQSPSAHRPAPLITHTYTPSHTHSHTLIPGLSPPALPKIFQPSPGSALASFTRRCSGTDDLNMTLTKTSDLLQPRPFDATSSEPALPVFSQTAVADTDAPQVSVLKTEMVQDHVSPSPIPSYSPKHSSLSLSHTLKLPSSSASVPSCLDKWSSAGRDPVTPVPLLISPDLDAFCDPVSVPAAFSDPPLTSQTAPPVNPSDLDHPLKYAPSTCSSPPSVFFTCSSASSTPSTSSSLVSSLSFAPRPPASLSDSSQAEVNSSEANSRSIPADKQSLGLESKLKAGKSAELPVSEEVVDMETVPPPWPFSLSGPASPSVSFIPERQSRGMWCAERPPLAEEEPDFTDEDFNTVCVTSPPLQAPAGGDVEKKCPLTTNKPSPTETLCDKEVPVPTPVTLFITENDEESPEQEEKKEEPVSQSDLNWSDRDKVMTDNIIISSLLRGEHENEEQPEQDHTSVKDSSGQSETPLWAALERVRDQRDEPDVRAETHRDTTRGDGESNVDTFLRVEARTAGGDKSSDHAGDMQKLDLGELKTTIYKPKAVIIEEKLKCDITSLITSATPPAPPPSLALAPLLAVDDTKLNINNMERTDEDSEVTNEGTLWASLEKKDTRDWDEGIILGEIETEQTNLDGGHIGWVAESKKQEEVENFPNKQGVDVGVIGFTESGKESMEKTDEDKYRRKIQKPNDGNKFSEEEQSPSEDQDFVSEQEETCSESSGLVKGIIGVLYKGYETVTSMLMQSSPTETDNPEDTKSGNQEFEILPPEPFCDTNLVKATKEATEEHYKAPMIKEGISFQISCDETRHVTSGSSPSGRSLVDCLRLAASDVEREAESLKNKSEAETSNGKRTVRKVKISKEESSSVGGQASKNEQKPKASEPNIEKSRKPFSSPETNTSPDNNNALGLYSTEDVLLLKQVNLDDIASEEYLKNANEEPGEIKPDLQKKTYVIPLVLSETVEEELEFEMGQENVGTVWLAELYMDEGPKESPALNEILNRKPVSVLQNSQAEEKNPPQAAKDAKLHETKQKGASVQEVKLNFPSGSRAIVLPQHNTNEGSRNKNEEQMRGSTIPPSECTNKVNTQAELTVFQARKEQLLIEVPASDTLKSKIASYQSDNIKRSLEADIEQSDDVKAKNQPADTNTCLGTGKHQPDYVKGAANEQQESTSRSLGTVKEELEDVQRSSGIAREQPNDVQRSLGTVKEEPKEVKRSLGDAKKQPNDVSTCSELVRDQPDDAKRAAKQVDNVERPLGAVIEQPDDLSRSVGTVKEQLHEVKGFIALSKEQLGDVTRALETEEPDDTTRTLTAKERSDDVKVRSLNNNPPGSSMVPQRVPSPQHEKSPDSLTEATEEPSAVSEESFLLEKICQMAEDTDTTPLSDPVPVLVSQARKRLIPSESDFDLPPTPPPQHRVCTTSPELPVTTGEPTVDAVDETETCKSQNERALLLEDERKETLNSKANGRLEKENVPEERVSTEEEELDEAQTETLKPALILDNLCELLGEDSSRLGISESVLKVESENEVTENVVRTSACAESVKTPPTILPRSKKKNIPPPFTLQDVRHNTPAPEQVASSLPSPALVSSSQSLLQWCQEVTKDYRGVKVTNFSTSWRNGLAFCAILHHFHPDKIDFNVLEPQDIKLNNKRAFDGFSELGISRLLDPSDLVLLSVPDRLMVMTYLSQIRSHFSGQNLSVLQLERNSCESSYAISQTNGTDTRGREGPTNGALIPPPRTKRPLKGDEMSTDGAVQTPVVPVLQDERKQSEQASKDKEKCPAADRDTTRTESPESADEDPTDTNQYVLNELKALELEQKHIDSRAAVVERKLRRLMETGSDKEQEEKLIQEWFTLVNKKNALIRRQDYLESLQEEQDLERRFELLTRELRAMMAVEDWQKSEAHQRREALLLQELVALVNQRDELVRDMDAKERGALEEDARLQRGLELRRMKYSNKENSSAEPLAGSASMEADECDFSTEPSELSHSNRGSVSSSVTRAQDVLVYLVSDGAVQVCVESVGGVCVQELGRSVRDALNIPDSAQDAFAFWLCSPLLELQLKPKHQPYKLCRQWQDLLYRFTDAHTEDITLDEPCLQYRRNVFYPKSKELQNLYQSFQIGTGLDDQQLTTAIRDKKLSSLLPAHVVGGLGAGLLSTLRLRAGRRAELEQRLLKEYHTLNMHTEAPPLILQYLSICHTLPYYGCAFFMGEIDKPAQGLLQRGGRKAVSVGISLEGVYVIDTKEKHVLLGLRFSELSWDHTYPDAEGDSHILWLEFDGEEDGTPVNKLLKIYSKQAELMSGLIEFCVELRSVGEAAASQMASAQEESAEGARGRRAGKVRRQNSVVCSRVHTLNTISYVDDGKEIKRLKPKRAASFFAKQTPPSYAAVQVTDNLEQS</sequence>
<dbReference type="PROSITE" id="PS51848">
    <property type="entry name" value="BMERB"/>
    <property type="match status" value="1"/>
</dbReference>
<dbReference type="InterPro" id="IPR050540">
    <property type="entry name" value="F-actin_Monoox_Mical"/>
</dbReference>
<evidence type="ECO:0000256" key="1">
    <source>
        <dbReference type="ARBA" id="ARBA00004177"/>
    </source>
</evidence>
<feature type="domain" description="BMERB" evidence="8">
    <location>
        <begin position="2018"/>
        <end position="2170"/>
    </location>
</feature>
<dbReference type="EMBL" id="JAAGNN010000012">
    <property type="protein sequence ID" value="KAF4082228.1"/>
    <property type="molecule type" value="Genomic_DNA"/>
</dbReference>
<feature type="compositionally biased region" description="Basic and acidic residues" evidence="5">
    <location>
        <begin position="905"/>
        <end position="918"/>
    </location>
</feature>
<feature type="region of interest" description="Disordered" evidence="5">
    <location>
        <begin position="1685"/>
        <end position="1719"/>
    </location>
</feature>
<dbReference type="Pfam" id="PF00307">
    <property type="entry name" value="CH"/>
    <property type="match status" value="1"/>
</dbReference>
<accession>A0A7J6AL80</accession>
<feature type="compositionally biased region" description="Basic and acidic residues" evidence="5">
    <location>
        <begin position="1535"/>
        <end position="1551"/>
    </location>
</feature>
<dbReference type="Pfam" id="PF12130">
    <property type="entry name" value="bMERB_dom"/>
    <property type="match status" value="1"/>
</dbReference>
<proteinExistence type="predicted"/>
<dbReference type="CDD" id="cd22541">
    <property type="entry name" value="SP5_N"/>
    <property type="match status" value="1"/>
</dbReference>
<name>A0A7J6AL80_AMEME</name>
<feature type="region of interest" description="Disordered" evidence="5">
    <location>
        <begin position="1630"/>
        <end position="1663"/>
    </location>
</feature>
<feature type="compositionally biased region" description="Basic and acidic residues" evidence="5">
    <location>
        <begin position="1245"/>
        <end position="1264"/>
    </location>
</feature>
<dbReference type="InterPro" id="IPR036872">
    <property type="entry name" value="CH_dom_sf"/>
</dbReference>
<feature type="region of interest" description="Disordered" evidence="5">
    <location>
        <begin position="1069"/>
        <end position="1141"/>
    </location>
</feature>
<feature type="region of interest" description="Disordered" evidence="5">
    <location>
        <begin position="1940"/>
        <end position="2029"/>
    </location>
</feature>
<evidence type="ECO:0000256" key="5">
    <source>
        <dbReference type="SAM" id="MobiDB-lite"/>
    </source>
</evidence>
<evidence type="ECO:0000256" key="2">
    <source>
        <dbReference type="ARBA" id="ARBA00022553"/>
    </source>
</evidence>
<dbReference type="PROSITE" id="PS51840">
    <property type="entry name" value="C2_NT"/>
    <property type="match status" value="1"/>
</dbReference>
<dbReference type="Pfam" id="PF10358">
    <property type="entry name" value="NT-C2"/>
    <property type="match status" value="1"/>
</dbReference>
<feature type="region of interest" description="Disordered" evidence="5">
    <location>
        <begin position="1288"/>
        <end position="1313"/>
    </location>
</feature>
<evidence type="ECO:0000313" key="10">
    <source>
        <dbReference type="Proteomes" id="UP000593565"/>
    </source>
</evidence>
<dbReference type="FunFam" id="1.10.418.10:FF:000023">
    <property type="entry name" value="EH domain-binding protein 1 isoform X1"/>
    <property type="match status" value="1"/>
</dbReference>
<dbReference type="Gene3D" id="3.10.20.90">
    <property type="entry name" value="Phosphatidylinositol 3-kinase Catalytic Subunit, Chain A, domain 1"/>
    <property type="match status" value="1"/>
</dbReference>
<keyword evidence="2" id="KW-0597">Phosphoprotein</keyword>
<dbReference type="Proteomes" id="UP000593565">
    <property type="component" value="Unassembled WGS sequence"/>
</dbReference>
<evidence type="ECO:0000256" key="4">
    <source>
        <dbReference type="ARBA" id="ARBA00023054"/>
    </source>
</evidence>
<dbReference type="PANTHER" id="PTHR23167">
    <property type="entry name" value="CALPONIN HOMOLOGY DOMAIN-CONTAINING PROTEIN DDB_G0272472-RELATED"/>
    <property type="match status" value="1"/>
</dbReference>
<dbReference type="GO" id="GO:0005768">
    <property type="term" value="C:endosome"/>
    <property type="evidence" value="ECO:0007669"/>
    <property type="project" value="UniProtKB-SubCell"/>
</dbReference>
<feature type="region of interest" description="Disordered" evidence="5">
    <location>
        <begin position="475"/>
        <end position="516"/>
    </location>
</feature>
<feature type="domain" description="C2 NT-type" evidence="7">
    <location>
        <begin position="8"/>
        <end position="158"/>
    </location>
</feature>
<feature type="domain" description="Calponin-homology (CH)" evidence="6">
    <location>
        <begin position="1815"/>
        <end position="1920"/>
    </location>
</feature>
<feature type="region of interest" description="Disordered" evidence="5">
    <location>
        <begin position="1240"/>
        <end position="1268"/>
    </location>
</feature>
<feature type="compositionally biased region" description="Polar residues" evidence="5">
    <location>
        <begin position="612"/>
        <end position="621"/>
    </location>
</feature>
<dbReference type="Gene3D" id="2.30.29.30">
    <property type="entry name" value="Pleckstrin-homology domain (PH domain)/Phosphotyrosine-binding domain (PTB)"/>
    <property type="match status" value="1"/>
</dbReference>
<feature type="compositionally biased region" description="Polar residues" evidence="5">
    <location>
        <begin position="1396"/>
        <end position="1406"/>
    </location>
</feature>
<evidence type="ECO:0000313" key="9">
    <source>
        <dbReference type="EMBL" id="KAF4082228.1"/>
    </source>
</evidence>
<protein>
    <recommendedName>
        <fullName evidence="11">EH domain-binding protein 1-like protein 1</fullName>
    </recommendedName>
</protein>
<dbReference type="SMART" id="SM01203">
    <property type="entry name" value="DUF3585"/>
    <property type="match status" value="1"/>
</dbReference>
<dbReference type="PANTHER" id="PTHR23167:SF42">
    <property type="entry name" value="EH DOMAIN-BINDING PROTEIN 1-LIKE PROTEIN 1"/>
    <property type="match status" value="1"/>
</dbReference>
<dbReference type="SUPFAM" id="SSF47576">
    <property type="entry name" value="Calponin-homology domain, CH-domain"/>
    <property type="match status" value="1"/>
</dbReference>
<feature type="compositionally biased region" description="Polar residues" evidence="5">
    <location>
        <begin position="1128"/>
        <end position="1140"/>
    </location>
</feature>
<feature type="region of interest" description="Disordered" evidence="5">
    <location>
        <begin position="220"/>
        <end position="280"/>
    </location>
</feature>
<feature type="region of interest" description="Disordered" evidence="5">
    <location>
        <begin position="594"/>
        <end position="739"/>
    </location>
</feature>
<dbReference type="InterPro" id="IPR057096">
    <property type="entry name" value="KRIT1_FRMD8_FERM_C"/>
</dbReference>
<dbReference type="PROSITE" id="PS50021">
    <property type="entry name" value="CH"/>
    <property type="match status" value="1"/>
</dbReference>
<feature type="region of interest" description="Disordered" evidence="5">
    <location>
        <begin position="903"/>
        <end position="953"/>
    </location>
</feature>
<feature type="compositionally biased region" description="Polar residues" evidence="5">
    <location>
        <begin position="490"/>
        <end position="507"/>
    </location>
</feature>
<feature type="compositionally biased region" description="Basic and acidic residues" evidence="5">
    <location>
        <begin position="1685"/>
        <end position="1709"/>
    </location>
</feature>
<comment type="subcellular location">
    <subcellularLocation>
        <location evidence="1">Endosome</location>
    </subcellularLocation>
</comment>
<evidence type="ECO:0000259" key="6">
    <source>
        <dbReference type="PROSITE" id="PS50021"/>
    </source>
</evidence>
<feature type="compositionally biased region" description="Basic and acidic residues" evidence="5">
    <location>
        <begin position="1437"/>
        <end position="1455"/>
    </location>
</feature>
<dbReference type="Pfam" id="PF24522">
    <property type="entry name" value="KRIT1_FRMD8_FERM_C"/>
    <property type="match status" value="1"/>
</dbReference>
<comment type="caution">
    <text evidence="9">The sequence shown here is derived from an EMBL/GenBank/DDBJ whole genome shotgun (WGS) entry which is preliminary data.</text>
</comment>
<feature type="region of interest" description="Disordered" evidence="5">
    <location>
        <begin position="1364"/>
        <end position="1461"/>
    </location>
</feature>
<dbReference type="Gene3D" id="1.10.418.10">
    <property type="entry name" value="Calponin-like domain"/>
    <property type="match status" value="1"/>
</dbReference>
<feature type="compositionally biased region" description="Basic and acidic residues" evidence="5">
    <location>
        <begin position="713"/>
        <end position="737"/>
    </location>
</feature>
<feature type="compositionally biased region" description="Acidic residues" evidence="5">
    <location>
        <begin position="934"/>
        <end position="952"/>
    </location>
</feature>
<evidence type="ECO:0000259" key="8">
    <source>
        <dbReference type="PROSITE" id="PS51848"/>
    </source>
</evidence>
<feature type="compositionally biased region" description="Polar residues" evidence="5">
    <location>
        <begin position="1553"/>
        <end position="1564"/>
    </location>
</feature>
<feature type="region of interest" description="Disordered" evidence="5">
    <location>
        <begin position="183"/>
        <end position="207"/>
    </location>
</feature>
<dbReference type="InterPro" id="IPR019448">
    <property type="entry name" value="NT-C2"/>
</dbReference>
<feature type="compositionally biased region" description="Basic and acidic residues" evidence="5">
    <location>
        <begin position="1108"/>
        <end position="1123"/>
    </location>
</feature>
<reference evidence="9 10" key="1">
    <citation type="submission" date="2020-02" db="EMBL/GenBank/DDBJ databases">
        <title>A chromosome-scale genome assembly of the black bullhead catfish (Ameiurus melas).</title>
        <authorList>
            <person name="Wen M."/>
            <person name="Zham M."/>
            <person name="Cabau C."/>
            <person name="Klopp C."/>
            <person name="Donnadieu C."/>
            <person name="Roques C."/>
            <person name="Bouchez O."/>
            <person name="Lampietro C."/>
            <person name="Jouanno E."/>
            <person name="Herpin A."/>
            <person name="Louis A."/>
            <person name="Berthelot C."/>
            <person name="Parey E."/>
            <person name="Roest-Crollius H."/>
            <person name="Braasch I."/>
            <person name="Postlethwait J."/>
            <person name="Robinson-Rechavi M."/>
            <person name="Echchiki A."/>
            <person name="Begum T."/>
            <person name="Montfort J."/>
            <person name="Schartl M."/>
            <person name="Bobe J."/>
            <person name="Guiguen Y."/>
        </authorList>
    </citation>
    <scope>NUCLEOTIDE SEQUENCE [LARGE SCALE GENOMIC DNA]</scope>
    <source>
        <strain evidence="9">M_S1</strain>
        <tissue evidence="9">Blood</tissue>
    </source>
</reference>
<keyword evidence="3" id="KW-0967">Endosome</keyword>
<evidence type="ECO:0008006" key="11">
    <source>
        <dbReference type="Google" id="ProtNLM"/>
    </source>
</evidence>